<protein>
    <submittedName>
        <fullName evidence="1">GNAT family N-acetyltransferase</fullName>
        <ecNumber evidence="1">2.3.-.-</ecNumber>
    </submittedName>
</protein>
<sequence length="160" mass="18049">MEPLSRIRPASQEDATHIAALVTEAYSPYIARIGKKPAPMLDDYRQVIAESSVFVLASGAEIQGVLVLSQENTELLLNNIAVAARYKGQGIGKRLLAFCEDYAQRMGCTTIKLYTHERMTENIEIYKRLGYVETHRAMEEGYARVFMRKTLETASEQTKQ</sequence>
<name>A0ACC7M173_9PSED</name>
<organism evidence="1 2">
    <name type="scientific">Pseudomonas caricapapayae</name>
    <dbReference type="NCBI Taxonomy" id="46678"/>
    <lineage>
        <taxon>Bacteria</taxon>
        <taxon>Pseudomonadati</taxon>
        <taxon>Pseudomonadota</taxon>
        <taxon>Gammaproteobacteria</taxon>
        <taxon>Pseudomonadales</taxon>
        <taxon>Pseudomonadaceae</taxon>
        <taxon>Pseudomonas</taxon>
    </lineage>
</organism>
<dbReference type="Proteomes" id="UP001615411">
    <property type="component" value="Unassembled WGS sequence"/>
</dbReference>
<comment type="caution">
    <text evidence="1">The sequence shown here is derived from an EMBL/GenBank/DDBJ whole genome shotgun (WGS) entry which is preliminary data.</text>
</comment>
<accession>A0ACC7M173</accession>
<evidence type="ECO:0000313" key="1">
    <source>
        <dbReference type="EMBL" id="MFJ1340350.1"/>
    </source>
</evidence>
<evidence type="ECO:0000313" key="2">
    <source>
        <dbReference type="Proteomes" id="UP001615411"/>
    </source>
</evidence>
<gene>
    <name evidence="1" type="ORF">ACIKP7_19700</name>
</gene>
<keyword evidence="1" id="KW-0808">Transferase</keyword>
<keyword evidence="1" id="KW-0012">Acyltransferase</keyword>
<reference evidence="1" key="1">
    <citation type="submission" date="2024-10" db="EMBL/GenBank/DDBJ databases">
        <title>Aeromonas and Pseudomonas from the Cagarras Archipelago, Rio de Janeiro, Brazil.</title>
        <authorList>
            <person name="Canellas A.L.B."/>
            <person name="Laport M.S."/>
        </authorList>
    </citation>
    <scope>NUCLEOTIDE SEQUENCE</scope>
    <source>
        <strain evidence="1">ACP-7</strain>
    </source>
</reference>
<dbReference type="EMBL" id="JBIUGF010000073">
    <property type="protein sequence ID" value="MFJ1340350.1"/>
    <property type="molecule type" value="Genomic_DNA"/>
</dbReference>
<dbReference type="EC" id="2.3.-.-" evidence="1"/>
<keyword evidence="2" id="KW-1185">Reference proteome</keyword>
<proteinExistence type="predicted"/>